<dbReference type="STRING" id="133383.A0A1R0GYU2"/>
<reference evidence="2 3" key="1">
    <citation type="journal article" date="2016" name="Mol. Biol. Evol.">
        <title>Genome-Wide Survey of Gut Fungi (Harpellales) Reveals the First Horizontally Transferred Ubiquitin Gene from a Mosquito Host.</title>
        <authorList>
            <person name="Wang Y."/>
            <person name="White M.M."/>
            <person name="Kvist S."/>
            <person name="Moncalvo J.M."/>
        </authorList>
    </citation>
    <scope>NUCLEOTIDE SEQUENCE [LARGE SCALE GENOMIC DNA]</scope>
    <source>
        <strain evidence="2 3">ALG-7-W6</strain>
    </source>
</reference>
<proteinExistence type="predicted"/>
<evidence type="ECO:0000313" key="3">
    <source>
        <dbReference type="Proteomes" id="UP000187455"/>
    </source>
</evidence>
<name>A0A1R0GYU2_9FUNG</name>
<dbReference type="Pfam" id="PF17921">
    <property type="entry name" value="Integrase_H2C2"/>
    <property type="match status" value="1"/>
</dbReference>
<protein>
    <submittedName>
        <fullName evidence="2">Pol polyprotein</fullName>
    </submittedName>
</protein>
<dbReference type="SUPFAM" id="SSF53098">
    <property type="entry name" value="Ribonuclease H-like"/>
    <property type="match status" value="1"/>
</dbReference>
<evidence type="ECO:0000313" key="2">
    <source>
        <dbReference type="EMBL" id="OLY82060.1"/>
    </source>
</evidence>
<dbReference type="GO" id="GO:0005634">
    <property type="term" value="C:nucleus"/>
    <property type="evidence" value="ECO:0007669"/>
    <property type="project" value="UniProtKB-ARBA"/>
</dbReference>
<dbReference type="OrthoDB" id="5592268at2759"/>
<dbReference type="InterPro" id="IPR050951">
    <property type="entry name" value="Retrovirus_Pol_polyprotein"/>
</dbReference>
<dbReference type="PANTHER" id="PTHR37984:SF5">
    <property type="entry name" value="PROTEIN NYNRIN-LIKE"/>
    <property type="match status" value="1"/>
</dbReference>
<dbReference type="AlphaFoldDB" id="A0A1R0GYU2"/>
<dbReference type="InterPro" id="IPR041588">
    <property type="entry name" value="Integrase_H2C2"/>
</dbReference>
<evidence type="ECO:0000259" key="1">
    <source>
        <dbReference type="PROSITE" id="PS50994"/>
    </source>
</evidence>
<dbReference type="InterPro" id="IPR036397">
    <property type="entry name" value="RNaseH_sf"/>
</dbReference>
<dbReference type="InterPro" id="IPR012337">
    <property type="entry name" value="RNaseH-like_sf"/>
</dbReference>
<dbReference type="Gene3D" id="3.30.420.10">
    <property type="entry name" value="Ribonuclease H-like superfamily/Ribonuclease H"/>
    <property type="match status" value="1"/>
</dbReference>
<dbReference type="EMBL" id="LSSL01001954">
    <property type="protein sequence ID" value="OLY82060.1"/>
    <property type="molecule type" value="Genomic_DNA"/>
</dbReference>
<feature type="non-terminal residue" evidence="2">
    <location>
        <position position="1"/>
    </location>
</feature>
<accession>A0A1R0GYU2</accession>
<dbReference type="Proteomes" id="UP000187455">
    <property type="component" value="Unassembled WGS sequence"/>
</dbReference>
<gene>
    <name evidence="2" type="ORF">AYI68_g3826</name>
</gene>
<organism evidence="2 3">
    <name type="scientific">Smittium mucronatum</name>
    <dbReference type="NCBI Taxonomy" id="133383"/>
    <lineage>
        <taxon>Eukaryota</taxon>
        <taxon>Fungi</taxon>
        <taxon>Fungi incertae sedis</taxon>
        <taxon>Zoopagomycota</taxon>
        <taxon>Kickxellomycotina</taxon>
        <taxon>Harpellomycetes</taxon>
        <taxon>Harpellales</taxon>
        <taxon>Legeriomycetaceae</taxon>
        <taxon>Smittium</taxon>
    </lineage>
</organism>
<dbReference type="Gene3D" id="1.10.340.70">
    <property type="match status" value="1"/>
</dbReference>
<keyword evidence="3" id="KW-1185">Reference proteome</keyword>
<dbReference type="InterPro" id="IPR001584">
    <property type="entry name" value="Integrase_cat-core"/>
</dbReference>
<comment type="caution">
    <text evidence="2">The sequence shown here is derived from an EMBL/GenBank/DDBJ whole genome shotgun (WGS) entry which is preliminary data.</text>
</comment>
<dbReference type="Pfam" id="PF00665">
    <property type="entry name" value="rve"/>
    <property type="match status" value="1"/>
</dbReference>
<dbReference type="PANTHER" id="PTHR37984">
    <property type="entry name" value="PROTEIN CBG26694"/>
    <property type="match status" value="1"/>
</dbReference>
<feature type="domain" description="Integrase catalytic" evidence="1">
    <location>
        <begin position="166"/>
        <end position="343"/>
    </location>
</feature>
<dbReference type="GO" id="GO:0015074">
    <property type="term" value="P:DNA integration"/>
    <property type="evidence" value="ECO:0007669"/>
    <property type="project" value="InterPro"/>
</dbReference>
<dbReference type="GO" id="GO:0003676">
    <property type="term" value="F:nucleic acid binding"/>
    <property type="evidence" value="ECO:0007669"/>
    <property type="project" value="InterPro"/>
</dbReference>
<sequence length="430" mass="49130">RWVVKLSCYNFVVRHKEGKSNPSDFLSRFPWDKIPAEVEEEVLYISLGDYDKFKTRIADAETRMQSGEGNDQQERLIDKFQVKQNRVYFKEGNKLILYPTLTEIKEAIIKIHNERHQNTFSTFKTLSSYYYAPGAYPVVKEIVGCCERCQRNNFSVRRSENFHGTQAIVPFQIWRIDVAGSMPATEKYKNKYVILAVDYFTKWPVALAVPEINAGVIIAFMCENIIAYFGVPRVLIRDRGTHLSNEIVASYNRYLGINHRPVTSYRPQANALRNSNHRTLGKTPAEIVYGLELLTPSIWEDQPIQIDEESIKAAYNAGVKSKNIEAQYYNKKVRPRFFEIGDQVLKTLAEPYTALGDRSVGSFEISAVLGDGVYEITDLKGNSDNVHSDRLTKYTSARGMVPVVRTGQARSTLPAFVRLFRGKVHEDVVL</sequence>
<dbReference type="PROSITE" id="PS50994">
    <property type="entry name" value="INTEGRASE"/>
    <property type="match status" value="1"/>
</dbReference>